<dbReference type="InterPro" id="IPR048254">
    <property type="entry name" value="CDP_ALCOHOL_P_TRANSF_CS"/>
</dbReference>
<dbReference type="Gene3D" id="1.20.120.1760">
    <property type="match status" value="1"/>
</dbReference>
<dbReference type="EMBL" id="CAESAJ010000039">
    <property type="protein sequence ID" value="CAB4335230.1"/>
    <property type="molecule type" value="Genomic_DNA"/>
</dbReference>
<comment type="subcellular location">
    <subcellularLocation>
        <location evidence="1">Membrane</location>
        <topology evidence="1">Multi-pass membrane protein</topology>
    </subcellularLocation>
</comment>
<reference evidence="12" key="1">
    <citation type="submission" date="2020-05" db="EMBL/GenBank/DDBJ databases">
        <authorList>
            <person name="Chiriac C."/>
            <person name="Salcher M."/>
            <person name="Ghai R."/>
            <person name="Kavagutti S V."/>
        </authorList>
    </citation>
    <scope>NUCLEOTIDE SEQUENCE</scope>
</reference>
<dbReference type="PANTHER" id="PTHR14269:SF52">
    <property type="entry name" value="PHOSPHATIDYLGLYCEROPHOSPHATE SYNTHASE-RELATED"/>
    <property type="match status" value="1"/>
</dbReference>
<evidence type="ECO:0000256" key="5">
    <source>
        <dbReference type="ARBA" id="ARBA00022692"/>
    </source>
</evidence>
<dbReference type="PIRSF" id="PIRSF000847">
    <property type="entry name" value="Phos_ph_gly_syn"/>
    <property type="match status" value="1"/>
</dbReference>
<dbReference type="GO" id="GO:0046474">
    <property type="term" value="P:glycerophospholipid biosynthetic process"/>
    <property type="evidence" value="ECO:0007669"/>
    <property type="project" value="TreeGrafter"/>
</dbReference>
<feature type="transmembrane region" description="Helical" evidence="11">
    <location>
        <begin position="42"/>
        <end position="64"/>
    </location>
</feature>
<dbReference type="InterPro" id="IPR004570">
    <property type="entry name" value="Phosphatidylglycerol_P_synth"/>
</dbReference>
<dbReference type="InterPro" id="IPR050324">
    <property type="entry name" value="CDP-alcohol_PTase-I"/>
</dbReference>
<name>A0A6J5Z4F4_9ZZZZ</name>
<gene>
    <name evidence="12" type="ORF">UFOPK3770_00514</name>
</gene>
<keyword evidence="9" id="KW-0594">Phospholipid biosynthesis</keyword>
<proteinExistence type="inferred from homology"/>
<dbReference type="PANTHER" id="PTHR14269">
    <property type="entry name" value="CDP-DIACYLGLYCEROL--GLYCEROL-3-PHOSPHATE 3-PHOSPHATIDYLTRANSFERASE-RELATED"/>
    <property type="match status" value="1"/>
</dbReference>
<feature type="transmembrane region" description="Helical" evidence="11">
    <location>
        <begin position="156"/>
        <end position="179"/>
    </location>
</feature>
<sequence length="193" mass="21031">MTPSVPLLNVANRLTILRLFLVPVFVWVLVRSEIATNQSNSLRTLATVIFLLASLTDFADGYLARRHGIETNFGVIADPIADKMLTGSALVWLSLQGLVWWWVTAVILVREVGITVLRFVVIKRGVIAASRAGKIKTVSQLVAISIYLMPLGDSRLLPAAIAMTVALVLTIGTGLDYIVHAYQNHKAIRNAGT</sequence>
<keyword evidence="4" id="KW-0808">Transferase</keyword>
<protein>
    <submittedName>
        <fullName evidence="12">Unannotated protein</fullName>
    </submittedName>
</protein>
<dbReference type="GO" id="GO:0008444">
    <property type="term" value="F:CDP-diacylglycerol-glycerol-3-phosphate 3-phosphatidyltransferase activity"/>
    <property type="evidence" value="ECO:0007669"/>
    <property type="project" value="InterPro"/>
</dbReference>
<evidence type="ECO:0000256" key="4">
    <source>
        <dbReference type="ARBA" id="ARBA00022679"/>
    </source>
</evidence>
<evidence type="ECO:0000313" key="12">
    <source>
        <dbReference type="EMBL" id="CAB4335230.1"/>
    </source>
</evidence>
<dbReference type="InterPro" id="IPR043130">
    <property type="entry name" value="CDP-OH_PTrfase_TM_dom"/>
</dbReference>
<organism evidence="12">
    <name type="scientific">freshwater metagenome</name>
    <dbReference type="NCBI Taxonomy" id="449393"/>
    <lineage>
        <taxon>unclassified sequences</taxon>
        <taxon>metagenomes</taxon>
        <taxon>ecological metagenomes</taxon>
    </lineage>
</organism>
<dbReference type="AlphaFoldDB" id="A0A6J5Z4F4"/>
<feature type="transmembrane region" description="Helical" evidence="11">
    <location>
        <begin position="12"/>
        <end position="30"/>
    </location>
</feature>
<keyword evidence="6 11" id="KW-1133">Transmembrane helix</keyword>
<feature type="transmembrane region" description="Helical" evidence="11">
    <location>
        <begin position="99"/>
        <end position="121"/>
    </location>
</feature>
<feature type="transmembrane region" description="Helical" evidence="11">
    <location>
        <begin position="133"/>
        <end position="150"/>
    </location>
</feature>
<dbReference type="PROSITE" id="PS00379">
    <property type="entry name" value="CDP_ALCOHOL_P_TRANSF"/>
    <property type="match status" value="1"/>
</dbReference>
<keyword evidence="8 11" id="KW-0472">Membrane</keyword>
<evidence type="ECO:0000256" key="11">
    <source>
        <dbReference type="SAM" id="Phobius"/>
    </source>
</evidence>
<dbReference type="Pfam" id="PF01066">
    <property type="entry name" value="CDP-OH_P_transf"/>
    <property type="match status" value="1"/>
</dbReference>
<comment type="similarity">
    <text evidence="2">Belongs to the CDP-alcohol phosphatidyltransferase class-I family.</text>
</comment>
<evidence type="ECO:0000256" key="2">
    <source>
        <dbReference type="ARBA" id="ARBA00010441"/>
    </source>
</evidence>
<dbReference type="InterPro" id="IPR000462">
    <property type="entry name" value="CDP-OH_P_trans"/>
</dbReference>
<accession>A0A6J5Z4F4</accession>
<evidence type="ECO:0000256" key="3">
    <source>
        <dbReference type="ARBA" id="ARBA00022516"/>
    </source>
</evidence>
<evidence type="ECO:0000256" key="9">
    <source>
        <dbReference type="ARBA" id="ARBA00023209"/>
    </source>
</evidence>
<evidence type="ECO:0000256" key="8">
    <source>
        <dbReference type="ARBA" id="ARBA00023136"/>
    </source>
</evidence>
<evidence type="ECO:0000256" key="7">
    <source>
        <dbReference type="ARBA" id="ARBA00023098"/>
    </source>
</evidence>
<evidence type="ECO:0000256" key="6">
    <source>
        <dbReference type="ARBA" id="ARBA00022989"/>
    </source>
</evidence>
<evidence type="ECO:0000256" key="1">
    <source>
        <dbReference type="ARBA" id="ARBA00004141"/>
    </source>
</evidence>
<evidence type="ECO:0000256" key="10">
    <source>
        <dbReference type="ARBA" id="ARBA00023264"/>
    </source>
</evidence>
<dbReference type="GO" id="GO:0016020">
    <property type="term" value="C:membrane"/>
    <property type="evidence" value="ECO:0007669"/>
    <property type="project" value="UniProtKB-SubCell"/>
</dbReference>
<keyword evidence="7" id="KW-0443">Lipid metabolism</keyword>
<dbReference type="NCBIfam" id="TIGR00560">
    <property type="entry name" value="pgsA"/>
    <property type="match status" value="1"/>
</dbReference>
<keyword evidence="3" id="KW-0444">Lipid biosynthesis</keyword>
<keyword evidence="10" id="KW-1208">Phospholipid metabolism</keyword>
<keyword evidence="5 11" id="KW-0812">Transmembrane</keyword>